<protein>
    <submittedName>
        <fullName evidence="1">Uncharacterized protein</fullName>
    </submittedName>
</protein>
<accession>A0ABR0AXD9</accession>
<reference evidence="1 2" key="1">
    <citation type="journal article" date="2023" name="Nucleic Acids Res.">
        <title>The hologenome of Daphnia magna reveals possible DNA methylation and microbiome-mediated evolution of the host genome.</title>
        <authorList>
            <person name="Chaturvedi A."/>
            <person name="Li X."/>
            <person name="Dhandapani V."/>
            <person name="Marshall H."/>
            <person name="Kissane S."/>
            <person name="Cuenca-Cambronero M."/>
            <person name="Asole G."/>
            <person name="Calvet F."/>
            <person name="Ruiz-Romero M."/>
            <person name="Marangio P."/>
            <person name="Guigo R."/>
            <person name="Rago D."/>
            <person name="Mirbahai L."/>
            <person name="Eastwood N."/>
            <person name="Colbourne J.K."/>
            <person name="Zhou J."/>
            <person name="Mallon E."/>
            <person name="Orsini L."/>
        </authorList>
    </citation>
    <scope>NUCLEOTIDE SEQUENCE [LARGE SCALE GENOMIC DNA]</scope>
    <source>
        <strain evidence="1">LRV0_1</strain>
    </source>
</reference>
<keyword evidence="2" id="KW-1185">Reference proteome</keyword>
<organism evidence="1 2">
    <name type="scientific">Daphnia magna</name>
    <dbReference type="NCBI Taxonomy" id="35525"/>
    <lineage>
        <taxon>Eukaryota</taxon>
        <taxon>Metazoa</taxon>
        <taxon>Ecdysozoa</taxon>
        <taxon>Arthropoda</taxon>
        <taxon>Crustacea</taxon>
        <taxon>Branchiopoda</taxon>
        <taxon>Diplostraca</taxon>
        <taxon>Cladocera</taxon>
        <taxon>Anomopoda</taxon>
        <taxon>Daphniidae</taxon>
        <taxon>Daphnia</taxon>
    </lineage>
</organism>
<evidence type="ECO:0000313" key="2">
    <source>
        <dbReference type="Proteomes" id="UP001234178"/>
    </source>
</evidence>
<name>A0ABR0AXD9_9CRUS</name>
<dbReference type="Proteomes" id="UP001234178">
    <property type="component" value="Unassembled WGS sequence"/>
</dbReference>
<comment type="caution">
    <text evidence="1">The sequence shown here is derived from an EMBL/GenBank/DDBJ whole genome shotgun (WGS) entry which is preliminary data.</text>
</comment>
<dbReference type="EMBL" id="JAOYFB010000039">
    <property type="protein sequence ID" value="KAK4029745.1"/>
    <property type="molecule type" value="Genomic_DNA"/>
</dbReference>
<proteinExistence type="predicted"/>
<gene>
    <name evidence="1" type="ORF">OUZ56_022711</name>
</gene>
<evidence type="ECO:0000313" key="1">
    <source>
        <dbReference type="EMBL" id="KAK4029745.1"/>
    </source>
</evidence>
<sequence>MVKRKMDDDDSCIYANIGGEMEYHPNQQHQLEPVQEHQQQQQPRDEMIIHPYNLVRARSSHCVLSGDEGLCRAARHVNED</sequence>